<dbReference type="EMBL" id="JARKIB010000188">
    <property type="protein sequence ID" value="KAJ7726232.1"/>
    <property type="molecule type" value="Genomic_DNA"/>
</dbReference>
<organism evidence="2 3">
    <name type="scientific">Mycena metata</name>
    <dbReference type="NCBI Taxonomy" id="1033252"/>
    <lineage>
        <taxon>Eukaryota</taxon>
        <taxon>Fungi</taxon>
        <taxon>Dikarya</taxon>
        <taxon>Basidiomycota</taxon>
        <taxon>Agaricomycotina</taxon>
        <taxon>Agaricomycetes</taxon>
        <taxon>Agaricomycetidae</taxon>
        <taxon>Agaricales</taxon>
        <taxon>Marasmiineae</taxon>
        <taxon>Mycenaceae</taxon>
        <taxon>Mycena</taxon>
    </lineage>
</organism>
<proteinExistence type="predicted"/>
<dbReference type="Proteomes" id="UP001215598">
    <property type="component" value="Unassembled WGS sequence"/>
</dbReference>
<protein>
    <submittedName>
        <fullName evidence="2">Uncharacterized protein</fullName>
    </submittedName>
</protein>
<feature type="compositionally biased region" description="Basic and acidic residues" evidence="1">
    <location>
        <begin position="37"/>
        <end position="47"/>
    </location>
</feature>
<dbReference type="AlphaFoldDB" id="A0AAD7HR24"/>
<reference evidence="2" key="1">
    <citation type="submission" date="2023-03" db="EMBL/GenBank/DDBJ databases">
        <title>Massive genome expansion in bonnet fungi (Mycena s.s.) driven by repeated elements and novel gene families across ecological guilds.</title>
        <authorList>
            <consortium name="Lawrence Berkeley National Laboratory"/>
            <person name="Harder C.B."/>
            <person name="Miyauchi S."/>
            <person name="Viragh M."/>
            <person name="Kuo A."/>
            <person name="Thoen E."/>
            <person name="Andreopoulos B."/>
            <person name="Lu D."/>
            <person name="Skrede I."/>
            <person name="Drula E."/>
            <person name="Henrissat B."/>
            <person name="Morin E."/>
            <person name="Kohler A."/>
            <person name="Barry K."/>
            <person name="LaButti K."/>
            <person name="Morin E."/>
            <person name="Salamov A."/>
            <person name="Lipzen A."/>
            <person name="Mereny Z."/>
            <person name="Hegedus B."/>
            <person name="Baldrian P."/>
            <person name="Stursova M."/>
            <person name="Weitz H."/>
            <person name="Taylor A."/>
            <person name="Grigoriev I.V."/>
            <person name="Nagy L.G."/>
            <person name="Martin F."/>
            <person name="Kauserud H."/>
        </authorList>
    </citation>
    <scope>NUCLEOTIDE SEQUENCE</scope>
    <source>
        <strain evidence="2">CBHHK182m</strain>
    </source>
</reference>
<feature type="compositionally biased region" description="Pro residues" evidence="1">
    <location>
        <begin position="74"/>
        <end position="85"/>
    </location>
</feature>
<name>A0AAD7HR24_9AGAR</name>
<feature type="region of interest" description="Disordered" evidence="1">
    <location>
        <begin position="37"/>
        <end position="116"/>
    </location>
</feature>
<comment type="caution">
    <text evidence="2">The sequence shown here is derived from an EMBL/GenBank/DDBJ whole genome shotgun (WGS) entry which is preliminary data.</text>
</comment>
<dbReference type="Gene3D" id="1.25.10.10">
    <property type="entry name" value="Leucine-rich Repeat Variant"/>
    <property type="match status" value="1"/>
</dbReference>
<gene>
    <name evidence="2" type="ORF">B0H16DRAFT_1471486</name>
</gene>
<evidence type="ECO:0000256" key="1">
    <source>
        <dbReference type="SAM" id="MobiDB-lite"/>
    </source>
</evidence>
<feature type="compositionally biased region" description="Pro residues" evidence="1">
    <location>
        <begin position="98"/>
        <end position="107"/>
    </location>
</feature>
<accession>A0AAD7HR24</accession>
<dbReference type="InterPro" id="IPR011989">
    <property type="entry name" value="ARM-like"/>
</dbReference>
<evidence type="ECO:0000313" key="2">
    <source>
        <dbReference type="EMBL" id="KAJ7726232.1"/>
    </source>
</evidence>
<keyword evidence="3" id="KW-1185">Reference proteome</keyword>
<evidence type="ECO:0000313" key="3">
    <source>
        <dbReference type="Proteomes" id="UP001215598"/>
    </source>
</evidence>
<sequence length="427" mass="47200">MPDRSNFGPRREFRELWIGRDLEPYYCEDGTVLSPRQEKTKNCEDARIIGPEGIEPPPRTCTLEIRTSHRWQPTRPPPLRVPVAPPSRRCNRRSSPRNAPPPPPGPSSCPSSRTPIRMCSSSAHAKIARGELSSLSMEEQAGLREALVGLAGVQGRTRVVRRKVYSAVVALAIRSVGEAGGEGWEGWVEGTVGALAGAGAPSAHIHEFLAGAAEDVGSASLLSQPRVPGPAVNLFCARVGRLWSGGRGPSPDEAVDNGSWLMSVVGGNLSSFIKRRKEKKKRKGREIVGYLVYTIEYFSWFNSTRELTRNRLAQDIKIHARYTREAGIEPTPGRWTCWIQLPRLRFAQRQHYKPEPGEHGRRGFVGDGGAALVDGWMGVRVDVGKRVVRAGMSARMRTRGLHLRRKVTLQCTSFLTSSLWDFEIEGS</sequence>